<comment type="caution">
    <text evidence="2">The sequence shown here is derived from an EMBL/GenBank/DDBJ whole genome shotgun (WGS) entry which is preliminary data.</text>
</comment>
<evidence type="ECO:0000313" key="2">
    <source>
        <dbReference type="EMBL" id="CAF9938023.1"/>
    </source>
</evidence>
<organism evidence="2 3">
    <name type="scientific">Heterodermia speciosa</name>
    <dbReference type="NCBI Taxonomy" id="116794"/>
    <lineage>
        <taxon>Eukaryota</taxon>
        <taxon>Fungi</taxon>
        <taxon>Dikarya</taxon>
        <taxon>Ascomycota</taxon>
        <taxon>Pezizomycotina</taxon>
        <taxon>Lecanoromycetes</taxon>
        <taxon>OSLEUM clade</taxon>
        <taxon>Lecanoromycetidae</taxon>
        <taxon>Caliciales</taxon>
        <taxon>Physciaceae</taxon>
        <taxon>Heterodermia</taxon>
    </lineage>
</organism>
<feature type="domain" description="NACHT-NTPase and P-loop NTPases N-terminal" evidence="1">
    <location>
        <begin position="15"/>
        <end position="109"/>
    </location>
</feature>
<evidence type="ECO:0000313" key="3">
    <source>
        <dbReference type="Proteomes" id="UP000664521"/>
    </source>
</evidence>
<dbReference type="Pfam" id="PF17107">
    <property type="entry name" value="SesA"/>
    <property type="match status" value="1"/>
</dbReference>
<evidence type="ECO:0000259" key="1">
    <source>
        <dbReference type="Pfam" id="PF17107"/>
    </source>
</evidence>
<reference evidence="2" key="1">
    <citation type="submission" date="2021-03" db="EMBL/GenBank/DDBJ databases">
        <authorList>
            <person name="Tagirdzhanova G."/>
        </authorList>
    </citation>
    <scope>NUCLEOTIDE SEQUENCE</scope>
</reference>
<proteinExistence type="predicted"/>
<name>A0A8H3GDA7_9LECA</name>
<dbReference type="EMBL" id="CAJPDS010000107">
    <property type="protein sequence ID" value="CAF9938023.1"/>
    <property type="molecule type" value="Genomic_DNA"/>
</dbReference>
<accession>A0A8H3GDA7</accession>
<dbReference type="AlphaFoldDB" id="A0A8H3GDA7"/>
<dbReference type="InterPro" id="IPR031352">
    <property type="entry name" value="SesA"/>
</dbReference>
<sequence length="128" mass="14688">MSIKVSDRLDYYLSRTKSPPQIFLTLHDTIPLLIETFENIKGACEDGYLDQESQKRLSKTVDGCVRLTNLLEKYLDECLPAPDDTFSQKTKKAIKSIRSEKTIGEIQRTLETYGAYGRIWHCSPRLTV</sequence>
<keyword evidence="3" id="KW-1185">Reference proteome</keyword>
<gene>
    <name evidence="2" type="ORF">HETSPECPRED_000744</name>
</gene>
<dbReference type="OrthoDB" id="3200163at2759"/>
<dbReference type="Proteomes" id="UP000664521">
    <property type="component" value="Unassembled WGS sequence"/>
</dbReference>
<protein>
    <recommendedName>
        <fullName evidence="1">NACHT-NTPase and P-loop NTPases N-terminal domain-containing protein</fullName>
    </recommendedName>
</protein>